<dbReference type="EMBL" id="VICG01000001">
    <property type="protein sequence ID" value="KAA8576328.1"/>
    <property type="molecule type" value="Genomic_DNA"/>
</dbReference>
<dbReference type="AlphaFoldDB" id="A0A5M9K3F5"/>
<proteinExistence type="predicted"/>
<dbReference type="VEuPathDB" id="FungiDB:MFRU_009g02170"/>
<feature type="region of interest" description="Disordered" evidence="1">
    <location>
        <begin position="106"/>
        <end position="150"/>
    </location>
</feature>
<protein>
    <submittedName>
        <fullName evidence="2">Uncharacterized protein</fullName>
    </submittedName>
</protein>
<dbReference type="Proteomes" id="UP000322873">
    <property type="component" value="Unassembled WGS sequence"/>
</dbReference>
<keyword evidence="3" id="KW-1185">Reference proteome</keyword>
<comment type="caution">
    <text evidence="2">The sequence shown here is derived from an EMBL/GenBank/DDBJ whole genome shotgun (WGS) entry which is preliminary data.</text>
</comment>
<reference evidence="2 3" key="1">
    <citation type="submission" date="2019-06" db="EMBL/GenBank/DDBJ databases">
        <title>Genome Sequence of the Brown Rot Fungal Pathogen Monilinia fructicola.</title>
        <authorList>
            <person name="De Miccolis Angelini R.M."/>
            <person name="Landi L."/>
            <person name="Abate D."/>
            <person name="Pollastro S."/>
            <person name="Romanazzi G."/>
            <person name="Faretra F."/>
        </authorList>
    </citation>
    <scope>NUCLEOTIDE SEQUENCE [LARGE SCALE GENOMIC DNA]</scope>
    <source>
        <strain evidence="2 3">Mfrc123</strain>
    </source>
</reference>
<gene>
    <name evidence="2" type="ORF">EYC84_006462</name>
</gene>
<sequence length="150" mass="17431">MKMQRASLAIQMCRILIAQEMVVEELSRLPSHYFPHLIDLPSRDNNSNTPCWLPTSELFPITSTEPTQFSFLNHFHPQTDRSFSNKFFISRHRSIMDEELFAFEEDEDYQTSNDESGDEIGRQQWEGCNTMQANQDEPAPGDIPADQFLK</sequence>
<organism evidence="2 3">
    <name type="scientific">Monilinia fructicola</name>
    <name type="common">Brown rot fungus</name>
    <name type="synonym">Ciboria fructicola</name>
    <dbReference type="NCBI Taxonomy" id="38448"/>
    <lineage>
        <taxon>Eukaryota</taxon>
        <taxon>Fungi</taxon>
        <taxon>Dikarya</taxon>
        <taxon>Ascomycota</taxon>
        <taxon>Pezizomycotina</taxon>
        <taxon>Leotiomycetes</taxon>
        <taxon>Helotiales</taxon>
        <taxon>Sclerotiniaceae</taxon>
        <taxon>Monilinia</taxon>
    </lineage>
</organism>
<evidence type="ECO:0000313" key="3">
    <source>
        <dbReference type="Proteomes" id="UP000322873"/>
    </source>
</evidence>
<evidence type="ECO:0000256" key="1">
    <source>
        <dbReference type="SAM" id="MobiDB-lite"/>
    </source>
</evidence>
<evidence type="ECO:0000313" key="2">
    <source>
        <dbReference type="EMBL" id="KAA8576328.1"/>
    </source>
</evidence>
<accession>A0A5M9K3F5</accession>
<name>A0A5M9K3F5_MONFR</name>
<feature type="compositionally biased region" description="Polar residues" evidence="1">
    <location>
        <begin position="126"/>
        <end position="135"/>
    </location>
</feature>